<dbReference type="SUPFAM" id="SSF143011">
    <property type="entry name" value="RelE-like"/>
    <property type="match status" value="1"/>
</dbReference>
<sequence>MKKYGIIIEKLAEKFIIKLPKPDKERVLRAIHELPAGNDIKRLKGRKSMGLYRLRVGDYRIIYKVNNNELIICVIDAGNRGQIYSKY</sequence>
<reference evidence="2 3" key="1">
    <citation type="journal article" date="2014" name="Genome Announc.">
        <title>Draft genome sequences of the altered schaedler flora, a defined bacterial community from gnotobiotic mice.</title>
        <authorList>
            <person name="Wannemuehler M.J."/>
            <person name="Overstreet A.M."/>
            <person name="Ward D.V."/>
            <person name="Phillips G.J."/>
        </authorList>
    </citation>
    <scope>NUCLEOTIDE SEQUENCE [LARGE SCALE GENOMIC DNA]</scope>
    <source>
        <strain evidence="2 3">ASF492</strain>
    </source>
</reference>
<accession>N2AEN3</accession>
<dbReference type="PANTHER" id="PTHR38813:SF1">
    <property type="entry name" value="TOXIN RELE1-RELATED"/>
    <property type="match status" value="1"/>
</dbReference>
<dbReference type="InterPro" id="IPR052747">
    <property type="entry name" value="TA_system_RelE_toxin"/>
</dbReference>
<dbReference type="PATRIC" id="fig|1235802.3.peg.2142"/>
<keyword evidence="1" id="KW-1277">Toxin-antitoxin system</keyword>
<organism evidence="2 3">
    <name type="scientific">Eubacterium plexicaudatum ASF492</name>
    <dbReference type="NCBI Taxonomy" id="1235802"/>
    <lineage>
        <taxon>Bacteria</taxon>
        <taxon>Bacillati</taxon>
        <taxon>Bacillota</taxon>
        <taxon>Clostridia</taxon>
        <taxon>Eubacteriales</taxon>
        <taxon>Eubacteriaceae</taxon>
        <taxon>Eubacterium</taxon>
    </lineage>
</organism>
<comment type="caution">
    <text evidence="2">The sequence shown here is derived from an EMBL/GenBank/DDBJ whole genome shotgun (WGS) entry which is preliminary data.</text>
</comment>
<protein>
    <submittedName>
        <fullName evidence="2">RelE/StbE family addiction module toxin</fullName>
    </submittedName>
</protein>
<evidence type="ECO:0000256" key="1">
    <source>
        <dbReference type="ARBA" id="ARBA00022649"/>
    </source>
</evidence>
<dbReference type="Proteomes" id="UP000012589">
    <property type="component" value="Unassembled WGS sequence"/>
</dbReference>
<dbReference type="InterPro" id="IPR035093">
    <property type="entry name" value="RelE/ParE_toxin_dom_sf"/>
</dbReference>
<dbReference type="Pfam" id="PF05016">
    <property type="entry name" value="ParE_toxin"/>
    <property type="match status" value="1"/>
</dbReference>
<proteinExistence type="predicted"/>
<evidence type="ECO:0000313" key="2">
    <source>
        <dbReference type="EMBL" id="EMZ27882.1"/>
    </source>
</evidence>
<evidence type="ECO:0000313" key="3">
    <source>
        <dbReference type="Proteomes" id="UP000012589"/>
    </source>
</evidence>
<gene>
    <name evidence="2" type="ORF">C823_02021</name>
</gene>
<dbReference type="eggNOG" id="COG2026">
    <property type="taxonomic scope" value="Bacteria"/>
</dbReference>
<dbReference type="PANTHER" id="PTHR38813">
    <property type="match status" value="1"/>
</dbReference>
<dbReference type="NCBIfam" id="TIGR02385">
    <property type="entry name" value="RelE_StbE"/>
    <property type="match status" value="1"/>
</dbReference>
<name>N2AEN3_9FIRM</name>
<dbReference type="InterPro" id="IPR007712">
    <property type="entry name" value="RelE/ParE_toxin"/>
</dbReference>
<dbReference type="STRING" id="1235802.C823_02021"/>
<dbReference type="AlphaFoldDB" id="N2AEN3"/>
<dbReference type="EMBL" id="AQFT01000066">
    <property type="protein sequence ID" value="EMZ27882.1"/>
    <property type="molecule type" value="Genomic_DNA"/>
</dbReference>
<dbReference type="Gene3D" id="3.30.2310.20">
    <property type="entry name" value="RelE-like"/>
    <property type="match status" value="1"/>
</dbReference>
<keyword evidence="3" id="KW-1185">Reference proteome</keyword>
<dbReference type="HOGENOM" id="CLU_155761_6_0_9"/>